<dbReference type="Proteomes" id="UP000824533">
    <property type="component" value="Linkage Group LG18"/>
</dbReference>
<keyword evidence="2" id="KW-1185">Reference proteome</keyword>
<accession>A0ACC1CRW9</accession>
<sequence>MDEMEVLCSRIAIMSGGCIVALGSALDLRLAHSSGYVVVFKLHREEITTDAAASVKSRRDVLKEEMSRKFKCVLKEDHEIQLHYDLDKDIKYSDLFRSLEQLKQAYPDLIEDYWVSETTLEEVFLSLAKTHHTDTNTPVTAS</sequence>
<comment type="caution">
    <text evidence="1">The sequence shown here is derived from an EMBL/GenBank/DDBJ whole genome shotgun (WGS) entry which is preliminary data.</text>
</comment>
<dbReference type="EMBL" id="CM034404">
    <property type="protein sequence ID" value="KAJ0174022.1"/>
    <property type="molecule type" value="Genomic_DNA"/>
</dbReference>
<evidence type="ECO:0000313" key="2">
    <source>
        <dbReference type="Proteomes" id="UP000824533"/>
    </source>
</evidence>
<gene>
    <name evidence="1" type="ORF">K1T71_010168</name>
</gene>
<proteinExistence type="predicted"/>
<protein>
    <submittedName>
        <fullName evidence="1">Uncharacterized protein</fullName>
    </submittedName>
</protein>
<name>A0ACC1CRW9_9NEOP</name>
<reference evidence="1 2" key="1">
    <citation type="journal article" date="2021" name="Front. Genet.">
        <title>Chromosome-Level Genome Assembly Reveals Significant Gene Expansion in the Toll and IMD Signaling Pathways of Dendrolimus kikuchii.</title>
        <authorList>
            <person name="Zhou J."/>
            <person name="Wu P."/>
            <person name="Xiong Z."/>
            <person name="Liu N."/>
            <person name="Zhao N."/>
            <person name="Ji M."/>
            <person name="Qiu Y."/>
            <person name="Yang B."/>
        </authorList>
    </citation>
    <scope>NUCLEOTIDE SEQUENCE [LARGE SCALE GENOMIC DNA]</scope>
    <source>
        <strain evidence="1">Ann1</strain>
    </source>
</reference>
<evidence type="ECO:0000313" key="1">
    <source>
        <dbReference type="EMBL" id="KAJ0174022.1"/>
    </source>
</evidence>
<organism evidence="1 2">
    <name type="scientific">Dendrolimus kikuchii</name>
    <dbReference type="NCBI Taxonomy" id="765133"/>
    <lineage>
        <taxon>Eukaryota</taxon>
        <taxon>Metazoa</taxon>
        <taxon>Ecdysozoa</taxon>
        <taxon>Arthropoda</taxon>
        <taxon>Hexapoda</taxon>
        <taxon>Insecta</taxon>
        <taxon>Pterygota</taxon>
        <taxon>Neoptera</taxon>
        <taxon>Endopterygota</taxon>
        <taxon>Lepidoptera</taxon>
        <taxon>Glossata</taxon>
        <taxon>Ditrysia</taxon>
        <taxon>Bombycoidea</taxon>
        <taxon>Lasiocampidae</taxon>
        <taxon>Dendrolimus</taxon>
    </lineage>
</organism>